<comment type="caution">
    <text evidence="9">The sequence shown here is derived from an EMBL/GenBank/DDBJ whole genome shotgun (WGS) entry which is preliminary data.</text>
</comment>
<reference evidence="9" key="1">
    <citation type="submission" date="2020-11" db="EMBL/GenBank/DDBJ databases">
        <title>Nocardioides sp. nov., isolated from Soil of Cynanchum wilfordii Hemsley rhizosphere.</title>
        <authorList>
            <person name="Lee J.-S."/>
            <person name="Suh M.K."/>
            <person name="Kim J.-S."/>
        </authorList>
    </citation>
    <scope>NUCLEOTIDE SEQUENCE</scope>
    <source>
        <strain evidence="9">KCTC 19275</strain>
    </source>
</reference>
<keyword evidence="2 6" id="KW-0812">Transmembrane</keyword>
<feature type="domain" description="Methylamine utilisation protein MauE" evidence="8">
    <location>
        <begin position="3"/>
        <end position="132"/>
    </location>
</feature>
<dbReference type="GO" id="GO:0016020">
    <property type="term" value="C:membrane"/>
    <property type="evidence" value="ECO:0007669"/>
    <property type="project" value="UniProtKB-SubCell"/>
</dbReference>
<evidence type="ECO:0000313" key="10">
    <source>
        <dbReference type="Proteomes" id="UP000640489"/>
    </source>
</evidence>
<evidence type="ECO:0000259" key="8">
    <source>
        <dbReference type="Pfam" id="PF07291"/>
    </source>
</evidence>
<proteinExistence type="predicted"/>
<gene>
    <name evidence="9" type="ORF">ISU07_20095</name>
</gene>
<organism evidence="9 10">
    <name type="scientific">Nocardioides islandensis</name>
    <dbReference type="NCBI Taxonomy" id="433663"/>
    <lineage>
        <taxon>Bacteria</taxon>
        <taxon>Bacillati</taxon>
        <taxon>Actinomycetota</taxon>
        <taxon>Actinomycetes</taxon>
        <taxon>Propionibacteriales</taxon>
        <taxon>Nocardioidaceae</taxon>
        <taxon>Nocardioides</taxon>
    </lineage>
</organism>
<keyword evidence="10" id="KW-1185">Reference proteome</keyword>
<evidence type="ECO:0000256" key="3">
    <source>
        <dbReference type="ARBA" id="ARBA00022989"/>
    </source>
</evidence>
<dbReference type="InterPro" id="IPR036249">
    <property type="entry name" value="Thioredoxin-like_sf"/>
</dbReference>
<evidence type="ECO:0000256" key="2">
    <source>
        <dbReference type="ARBA" id="ARBA00022692"/>
    </source>
</evidence>
<feature type="signal peptide" evidence="7">
    <location>
        <begin position="1"/>
        <end position="25"/>
    </location>
</feature>
<feature type="transmembrane region" description="Helical" evidence="6">
    <location>
        <begin position="153"/>
        <end position="171"/>
    </location>
</feature>
<keyword evidence="3 6" id="KW-1133">Transmembrane helix</keyword>
<dbReference type="Pfam" id="PF07291">
    <property type="entry name" value="MauE"/>
    <property type="match status" value="1"/>
</dbReference>
<evidence type="ECO:0000256" key="4">
    <source>
        <dbReference type="ARBA" id="ARBA00023136"/>
    </source>
</evidence>
<dbReference type="EMBL" id="JADKPN010000015">
    <property type="protein sequence ID" value="MBF4765439.1"/>
    <property type="molecule type" value="Genomic_DNA"/>
</dbReference>
<dbReference type="GO" id="GO:0030416">
    <property type="term" value="P:methylamine metabolic process"/>
    <property type="evidence" value="ECO:0007669"/>
    <property type="project" value="InterPro"/>
</dbReference>
<evidence type="ECO:0000313" key="9">
    <source>
        <dbReference type="EMBL" id="MBF4765439.1"/>
    </source>
</evidence>
<dbReference type="Proteomes" id="UP000640489">
    <property type="component" value="Unassembled WGS sequence"/>
</dbReference>
<feature type="transmembrane region" description="Helical" evidence="6">
    <location>
        <begin position="70"/>
        <end position="94"/>
    </location>
</feature>
<dbReference type="InterPro" id="IPR009908">
    <property type="entry name" value="Methylamine_util_MauE"/>
</dbReference>
<comment type="subcellular location">
    <subcellularLocation>
        <location evidence="1">Membrane</location>
        <topology evidence="1">Multi-pass membrane protein</topology>
    </subcellularLocation>
</comment>
<protein>
    <recommendedName>
        <fullName evidence="8">Methylamine utilisation protein MauE domain-containing protein</fullName>
    </recommendedName>
</protein>
<dbReference type="SUPFAM" id="SSF52833">
    <property type="entry name" value="Thioredoxin-like"/>
    <property type="match status" value="1"/>
</dbReference>
<sequence length="363" mass="37317">MTAVALVLAPLACSVVLALSGVAKARDPAGTRDAFTALSVPRALRGDAVVGSLPYVEAGLALLLLVTWSWPLAVVAGATTALFAAYWVLVLLVLRRGDDVDCGCFGAVGDDRVTGTTLARNSVLLVLAGLATAFGASGEGVPTVVRDLSGADAAWLLMALAVTAAGVLVVGRQAPGPAATADEDLLDYDRQPIPFALLTDSEGRRTTLRELADARPQLLVFLSPSCGSCVDVAARLPEWSADLGPVQIQTVYTAELDTLPANVTAPGVPAWFDVEDGATHTFAPTGRPAAVLLGADGLLAGGPVAGSIAVTEFVADIVAELAAVDEAPGQVVYYEADPHGHDHDHGHGHGHGHPIENDHDHQH</sequence>
<name>A0A930VDF4_9ACTN</name>
<keyword evidence="4 6" id="KW-0472">Membrane</keyword>
<evidence type="ECO:0000256" key="5">
    <source>
        <dbReference type="SAM" id="MobiDB-lite"/>
    </source>
</evidence>
<dbReference type="Gene3D" id="3.40.30.10">
    <property type="entry name" value="Glutaredoxin"/>
    <property type="match status" value="1"/>
</dbReference>
<dbReference type="AlphaFoldDB" id="A0A930VDF4"/>
<evidence type="ECO:0000256" key="6">
    <source>
        <dbReference type="SAM" id="Phobius"/>
    </source>
</evidence>
<evidence type="ECO:0000256" key="1">
    <source>
        <dbReference type="ARBA" id="ARBA00004141"/>
    </source>
</evidence>
<feature type="region of interest" description="Disordered" evidence="5">
    <location>
        <begin position="336"/>
        <end position="363"/>
    </location>
</feature>
<keyword evidence="7" id="KW-0732">Signal</keyword>
<accession>A0A930VDF4</accession>
<feature type="transmembrane region" description="Helical" evidence="6">
    <location>
        <begin position="122"/>
        <end position="141"/>
    </location>
</feature>
<dbReference type="RefSeq" id="WP_194708616.1">
    <property type="nucleotide sequence ID" value="NZ_JADKPN010000015.1"/>
</dbReference>
<evidence type="ECO:0000256" key="7">
    <source>
        <dbReference type="SAM" id="SignalP"/>
    </source>
</evidence>
<feature type="chain" id="PRO_5036713039" description="Methylamine utilisation protein MauE domain-containing protein" evidence="7">
    <location>
        <begin position="26"/>
        <end position="363"/>
    </location>
</feature>